<evidence type="ECO:0000256" key="4">
    <source>
        <dbReference type="ARBA" id="ARBA00022989"/>
    </source>
</evidence>
<feature type="chain" id="PRO_5042831474" evidence="9">
    <location>
        <begin position="27"/>
        <end position="327"/>
    </location>
</feature>
<evidence type="ECO:0000313" key="12">
    <source>
        <dbReference type="Proteomes" id="UP001310594"/>
    </source>
</evidence>
<dbReference type="PANTHER" id="PTHR24269">
    <property type="entry name" value="KREMEN PROTEIN"/>
    <property type="match status" value="1"/>
</dbReference>
<name>A0AAN8A290_9PEZI</name>
<evidence type="ECO:0000256" key="2">
    <source>
        <dbReference type="ARBA" id="ARBA00022692"/>
    </source>
</evidence>
<keyword evidence="6" id="KW-0325">Glycoprotein</keyword>
<evidence type="ECO:0000256" key="5">
    <source>
        <dbReference type="ARBA" id="ARBA00023136"/>
    </source>
</evidence>
<protein>
    <submittedName>
        <fullName evidence="11">Protein SLG1</fullName>
    </submittedName>
</protein>
<evidence type="ECO:0000256" key="8">
    <source>
        <dbReference type="SAM" id="Phobius"/>
    </source>
</evidence>
<comment type="caution">
    <text evidence="11">The sequence shown here is derived from an EMBL/GenBank/DDBJ whole genome shotgun (WGS) entry which is preliminary data.</text>
</comment>
<gene>
    <name evidence="11" type="primary">wsc1</name>
    <name evidence="11" type="ORF">LTR97_005917</name>
</gene>
<dbReference type="InterPro" id="IPR051836">
    <property type="entry name" value="Kremen_rcpt"/>
</dbReference>
<dbReference type="PANTHER" id="PTHR24269:SF23">
    <property type="entry name" value="PLASMA MEMBRANE SENSOR TRANSDUCER (EUROFUNG)"/>
    <property type="match status" value="1"/>
</dbReference>
<keyword evidence="3 9" id="KW-0732">Signal</keyword>
<dbReference type="Proteomes" id="UP001310594">
    <property type="component" value="Unassembled WGS sequence"/>
</dbReference>
<evidence type="ECO:0000313" key="11">
    <source>
        <dbReference type="EMBL" id="KAK5699786.1"/>
    </source>
</evidence>
<dbReference type="InterPro" id="IPR002889">
    <property type="entry name" value="WSC_carb-bd"/>
</dbReference>
<feature type="signal peptide" evidence="9">
    <location>
        <begin position="1"/>
        <end position="26"/>
    </location>
</feature>
<evidence type="ECO:0000256" key="1">
    <source>
        <dbReference type="ARBA" id="ARBA00004167"/>
    </source>
</evidence>
<evidence type="ECO:0000256" key="9">
    <source>
        <dbReference type="SAM" id="SignalP"/>
    </source>
</evidence>
<accession>A0AAN8A290</accession>
<dbReference type="PROSITE" id="PS51212">
    <property type="entry name" value="WSC"/>
    <property type="match status" value="1"/>
</dbReference>
<dbReference type="EMBL" id="JAVRQU010000008">
    <property type="protein sequence ID" value="KAK5699786.1"/>
    <property type="molecule type" value="Genomic_DNA"/>
</dbReference>
<feature type="domain" description="WSC" evidence="10">
    <location>
        <begin position="49"/>
        <end position="138"/>
    </location>
</feature>
<evidence type="ECO:0000256" key="6">
    <source>
        <dbReference type="ARBA" id="ARBA00023180"/>
    </source>
</evidence>
<feature type="transmembrane region" description="Helical" evidence="8">
    <location>
        <begin position="227"/>
        <end position="252"/>
    </location>
</feature>
<keyword evidence="5 8" id="KW-0472">Membrane</keyword>
<feature type="region of interest" description="Disordered" evidence="7">
    <location>
        <begin position="145"/>
        <end position="190"/>
    </location>
</feature>
<keyword evidence="2 8" id="KW-0812">Transmembrane</keyword>
<reference evidence="11" key="1">
    <citation type="submission" date="2023-08" db="EMBL/GenBank/DDBJ databases">
        <title>Black Yeasts Isolated from many extreme environments.</title>
        <authorList>
            <person name="Coleine C."/>
            <person name="Stajich J.E."/>
            <person name="Selbmann L."/>
        </authorList>
    </citation>
    <scope>NUCLEOTIDE SEQUENCE</scope>
    <source>
        <strain evidence="11">CCFEE 5810</strain>
    </source>
</reference>
<comment type="subcellular location">
    <subcellularLocation>
        <location evidence="1">Membrane</location>
        <topology evidence="1">Single-pass membrane protein</topology>
    </subcellularLocation>
</comment>
<evidence type="ECO:0000256" key="3">
    <source>
        <dbReference type="ARBA" id="ARBA00022729"/>
    </source>
</evidence>
<evidence type="ECO:0000259" key="10">
    <source>
        <dbReference type="PROSITE" id="PS51212"/>
    </source>
</evidence>
<organism evidence="11 12">
    <name type="scientific">Elasticomyces elasticus</name>
    <dbReference type="NCBI Taxonomy" id="574655"/>
    <lineage>
        <taxon>Eukaryota</taxon>
        <taxon>Fungi</taxon>
        <taxon>Dikarya</taxon>
        <taxon>Ascomycota</taxon>
        <taxon>Pezizomycotina</taxon>
        <taxon>Dothideomycetes</taxon>
        <taxon>Dothideomycetidae</taxon>
        <taxon>Mycosphaerellales</taxon>
        <taxon>Teratosphaeriaceae</taxon>
        <taxon>Elasticomyces</taxon>
    </lineage>
</organism>
<proteinExistence type="predicted"/>
<keyword evidence="4 8" id="KW-1133">Transmembrane helix</keyword>
<feature type="compositionally biased region" description="Low complexity" evidence="7">
    <location>
        <begin position="149"/>
        <end position="190"/>
    </location>
</feature>
<dbReference type="Pfam" id="PF01822">
    <property type="entry name" value="WSC"/>
    <property type="match status" value="1"/>
</dbReference>
<dbReference type="SMART" id="SM00321">
    <property type="entry name" value="WSC"/>
    <property type="match status" value="1"/>
</dbReference>
<dbReference type="GO" id="GO:0005886">
    <property type="term" value="C:plasma membrane"/>
    <property type="evidence" value="ECO:0007669"/>
    <property type="project" value="TreeGrafter"/>
</dbReference>
<dbReference type="AlphaFoldDB" id="A0AAN8A290"/>
<evidence type="ECO:0000256" key="7">
    <source>
        <dbReference type="SAM" id="MobiDB-lite"/>
    </source>
</evidence>
<sequence length="327" mass="33693">MVSTRSSTLARAATTILALCASFTNAYTHDHSLLSHPSAILRTRQALAAMTYEGCYSSSTGLTDQGSYMYQTKGWCQPICVKQDHAVLGLSGGSNCWCGDTLPPASSKVDDSSCNTPCNGYGQENCGGTGFYSVYLTGTEGDVANADGSSSSSSSESESTISSDAASSTTSTPAPPSSSTASTTAPPSVVTSVAPGQTIVVTQPAAQSSGGSTATPTPESKPHSTNVAGIAAGVVIGVVAVAAIIGGLIFWLKRRKQKAAEDEYKRSTQVNAFMRGTNEPKPPPTAYSQMSDSRLDPMVGRRNSAGSIADAEDYSRKILRVANPDGT</sequence>
<feature type="region of interest" description="Disordered" evidence="7">
    <location>
        <begin position="203"/>
        <end position="224"/>
    </location>
</feature>